<evidence type="ECO:0000256" key="12">
    <source>
        <dbReference type="ARBA" id="ARBA00022741"/>
    </source>
</evidence>
<evidence type="ECO:0000256" key="17">
    <source>
        <dbReference type="ARBA" id="ARBA00030571"/>
    </source>
</evidence>
<gene>
    <name evidence="18" type="ORF">R4Z09_02125</name>
</gene>
<dbReference type="GO" id="GO:0016779">
    <property type="term" value="F:nucleotidyltransferase activity"/>
    <property type="evidence" value="ECO:0007669"/>
    <property type="project" value="UniProtKB-KW"/>
</dbReference>
<dbReference type="EC" id="2.7.1.156" evidence="8"/>
<evidence type="ECO:0000256" key="6">
    <source>
        <dbReference type="ARBA" id="ARBA00005159"/>
    </source>
</evidence>
<dbReference type="Gene3D" id="3.40.50.300">
    <property type="entry name" value="P-loop containing nucleotide triphosphate hydrolases"/>
    <property type="match status" value="1"/>
</dbReference>
<evidence type="ECO:0000256" key="1">
    <source>
        <dbReference type="ARBA" id="ARBA00000312"/>
    </source>
</evidence>
<dbReference type="GO" id="GO:0016301">
    <property type="term" value="F:kinase activity"/>
    <property type="evidence" value="ECO:0007669"/>
    <property type="project" value="UniProtKB-KW"/>
</dbReference>
<sequence>MHFVTGGVFNGKSKWVKAYNQINEENSRWFTAYCHDDLPNSLDSFSQDMIVLEGIEQWVKELLNIYDETAVREKWQELLQQWQLWEKEKQGRKVILIGSDITKGIVPATLEERVWRDVTGRVFQDTAAASRRVELIWYGINQRLK</sequence>
<name>A0ABZ2CH49_9BACI</name>
<dbReference type="PANTHER" id="PTHR34848:SF1">
    <property type="entry name" value="BIFUNCTIONAL ADENOSYLCOBALAMIN BIOSYNTHESIS PROTEIN COBU"/>
    <property type="match status" value="1"/>
</dbReference>
<dbReference type="InterPro" id="IPR027417">
    <property type="entry name" value="P-loop_NTPase"/>
</dbReference>
<comment type="function">
    <text evidence="4">Catalyzes ATP-dependent phosphorylation of adenosylcobinamide and addition of GMP to adenosylcobinamide phosphate.</text>
</comment>
<comment type="catalytic activity">
    <reaction evidence="3">
        <text>adenosylcob(III)inamide + GTP = adenosylcob(III)inamide phosphate + GDP + H(+)</text>
        <dbReference type="Rhea" id="RHEA:15765"/>
        <dbReference type="ChEBI" id="CHEBI:2480"/>
        <dbReference type="ChEBI" id="CHEBI:15378"/>
        <dbReference type="ChEBI" id="CHEBI:37565"/>
        <dbReference type="ChEBI" id="CHEBI:58189"/>
        <dbReference type="ChEBI" id="CHEBI:58502"/>
        <dbReference type="EC" id="2.7.1.156"/>
    </reaction>
</comment>
<comment type="catalytic activity">
    <reaction evidence="2">
        <text>adenosylcob(III)inamide phosphate + GTP + H(+) = adenosylcob(III)inamide-GDP + diphosphate</text>
        <dbReference type="Rhea" id="RHEA:22712"/>
        <dbReference type="ChEBI" id="CHEBI:15378"/>
        <dbReference type="ChEBI" id="CHEBI:33019"/>
        <dbReference type="ChEBI" id="CHEBI:37565"/>
        <dbReference type="ChEBI" id="CHEBI:58502"/>
        <dbReference type="ChEBI" id="CHEBI:60487"/>
        <dbReference type="EC" id="2.7.7.62"/>
    </reaction>
</comment>
<keyword evidence="12" id="KW-0547">Nucleotide-binding</keyword>
<keyword evidence="10" id="KW-0169">Cobalamin biosynthesis</keyword>
<comment type="similarity">
    <text evidence="7">Belongs to the CobU/CobP family.</text>
</comment>
<comment type="catalytic activity">
    <reaction evidence="1">
        <text>adenosylcob(III)inamide + ATP = adenosylcob(III)inamide phosphate + ADP + H(+)</text>
        <dbReference type="Rhea" id="RHEA:15769"/>
        <dbReference type="ChEBI" id="CHEBI:2480"/>
        <dbReference type="ChEBI" id="CHEBI:15378"/>
        <dbReference type="ChEBI" id="CHEBI:30616"/>
        <dbReference type="ChEBI" id="CHEBI:58502"/>
        <dbReference type="ChEBI" id="CHEBI:456216"/>
        <dbReference type="EC" id="2.7.1.156"/>
    </reaction>
</comment>
<reference evidence="18 19" key="1">
    <citation type="submission" date="2023-10" db="EMBL/GenBank/DDBJ databases">
        <title>Niallia locisalis sp.nov. isolated from a salt pond sample.</title>
        <authorList>
            <person name="Li X.-J."/>
            <person name="Dong L."/>
        </authorList>
    </citation>
    <scope>NUCLEOTIDE SEQUENCE [LARGE SCALE GENOMIC DNA]</scope>
    <source>
        <strain evidence="18 19">DSM 29761</strain>
    </source>
</reference>
<dbReference type="EC" id="2.7.7.62" evidence="9"/>
<keyword evidence="13 18" id="KW-0418">Kinase</keyword>
<evidence type="ECO:0000313" key="18">
    <source>
        <dbReference type="EMBL" id="WVX81865.1"/>
    </source>
</evidence>
<evidence type="ECO:0000256" key="3">
    <source>
        <dbReference type="ARBA" id="ARBA00001522"/>
    </source>
</evidence>
<evidence type="ECO:0000256" key="10">
    <source>
        <dbReference type="ARBA" id="ARBA00022573"/>
    </source>
</evidence>
<evidence type="ECO:0000256" key="15">
    <source>
        <dbReference type="ARBA" id="ARBA00023134"/>
    </source>
</evidence>
<dbReference type="InterPro" id="IPR003203">
    <property type="entry name" value="CobU/CobP"/>
</dbReference>
<evidence type="ECO:0000256" key="5">
    <source>
        <dbReference type="ARBA" id="ARBA00004692"/>
    </source>
</evidence>
<dbReference type="RefSeq" id="WP_338450775.1">
    <property type="nucleotide sequence ID" value="NZ_CP137640.1"/>
</dbReference>
<organism evidence="18 19">
    <name type="scientific">Niallia oryzisoli</name>
    <dbReference type="NCBI Taxonomy" id="1737571"/>
    <lineage>
        <taxon>Bacteria</taxon>
        <taxon>Bacillati</taxon>
        <taxon>Bacillota</taxon>
        <taxon>Bacilli</taxon>
        <taxon>Bacillales</taxon>
        <taxon>Bacillaceae</taxon>
        <taxon>Niallia</taxon>
    </lineage>
</organism>
<evidence type="ECO:0000256" key="4">
    <source>
        <dbReference type="ARBA" id="ARBA00003889"/>
    </source>
</evidence>
<evidence type="ECO:0000256" key="11">
    <source>
        <dbReference type="ARBA" id="ARBA00022679"/>
    </source>
</evidence>
<protein>
    <recommendedName>
        <fullName evidence="16">Adenosylcobinamide kinase</fullName>
        <ecNumber evidence="8">2.7.1.156</ecNumber>
        <ecNumber evidence="9">2.7.7.62</ecNumber>
    </recommendedName>
    <alternativeName>
        <fullName evidence="17">Adenosylcobinamide-phosphate guanylyltransferase</fullName>
    </alternativeName>
</protein>
<keyword evidence="11" id="KW-0808">Transferase</keyword>
<dbReference type="PANTHER" id="PTHR34848">
    <property type="match status" value="1"/>
</dbReference>
<keyword evidence="15" id="KW-0342">GTP-binding</keyword>
<dbReference type="EMBL" id="CP137640">
    <property type="protein sequence ID" value="WVX81865.1"/>
    <property type="molecule type" value="Genomic_DNA"/>
</dbReference>
<comment type="pathway">
    <text evidence="6">Cofactor biosynthesis; adenosylcobalamin biosynthesis; adenosylcobalamin from cob(II)yrinate a,c-diamide: step 5/7.</text>
</comment>
<evidence type="ECO:0000313" key="19">
    <source>
        <dbReference type="Proteomes" id="UP001357223"/>
    </source>
</evidence>
<dbReference type="SUPFAM" id="SSF52540">
    <property type="entry name" value="P-loop containing nucleoside triphosphate hydrolases"/>
    <property type="match status" value="1"/>
</dbReference>
<evidence type="ECO:0000256" key="7">
    <source>
        <dbReference type="ARBA" id="ARBA00007490"/>
    </source>
</evidence>
<keyword evidence="14" id="KW-0067">ATP-binding</keyword>
<dbReference type="Proteomes" id="UP001357223">
    <property type="component" value="Chromosome"/>
</dbReference>
<evidence type="ECO:0000256" key="16">
    <source>
        <dbReference type="ARBA" id="ARBA00029570"/>
    </source>
</evidence>
<evidence type="ECO:0000256" key="9">
    <source>
        <dbReference type="ARBA" id="ARBA00012523"/>
    </source>
</evidence>
<evidence type="ECO:0000256" key="13">
    <source>
        <dbReference type="ARBA" id="ARBA00022777"/>
    </source>
</evidence>
<evidence type="ECO:0000256" key="8">
    <source>
        <dbReference type="ARBA" id="ARBA00012016"/>
    </source>
</evidence>
<proteinExistence type="inferred from homology"/>
<evidence type="ECO:0000256" key="14">
    <source>
        <dbReference type="ARBA" id="ARBA00022840"/>
    </source>
</evidence>
<keyword evidence="19" id="KW-1185">Reference proteome</keyword>
<dbReference type="Pfam" id="PF02283">
    <property type="entry name" value="CobU"/>
    <property type="match status" value="1"/>
</dbReference>
<keyword evidence="18" id="KW-0548">Nucleotidyltransferase</keyword>
<comment type="pathway">
    <text evidence="5">Cofactor biosynthesis; adenosylcobalamin biosynthesis; adenosylcobalamin from cob(II)yrinate a,c-diamide: step 6/7.</text>
</comment>
<evidence type="ECO:0000256" key="2">
    <source>
        <dbReference type="ARBA" id="ARBA00000711"/>
    </source>
</evidence>
<accession>A0ABZ2CH49</accession>